<dbReference type="AlphaFoldDB" id="A0A501WAX6"/>
<organism evidence="2 3">
    <name type="scientific">Amaricoccus solimangrovi</name>
    <dbReference type="NCBI Taxonomy" id="2589815"/>
    <lineage>
        <taxon>Bacteria</taxon>
        <taxon>Pseudomonadati</taxon>
        <taxon>Pseudomonadota</taxon>
        <taxon>Alphaproteobacteria</taxon>
        <taxon>Rhodobacterales</taxon>
        <taxon>Paracoccaceae</taxon>
        <taxon>Amaricoccus</taxon>
    </lineage>
</organism>
<dbReference type="EMBL" id="VFRP01000040">
    <property type="protein sequence ID" value="TPE46779.1"/>
    <property type="molecule type" value="Genomic_DNA"/>
</dbReference>
<dbReference type="InterPro" id="IPR029058">
    <property type="entry name" value="AB_hydrolase_fold"/>
</dbReference>
<dbReference type="Gene3D" id="3.40.50.1820">
    <property type="entry name" value="alpha/beta hydrolase"/>
    <property type="match status" value="1"/>
</dbReference>
<reference evidence="2 3" key="1">
    <citation type="submission" date="2019-06" db="EMBL/GenBank/DDBJ databases">
        <title>A novel bacterium of genus Amaricoccus, isolated from marine sediment.</title>
        <authorList>
            <person name="Huang H."/>
            <person name="Mo K."/>
            <person name="Hu Y."/>
        </authorList>
    </citation>
    <scope>NUCLEOTIDE SEQUENCE [LARGE SCALE GENOMIC DNA]</scope>
    <source>
        <strain evidence="2 3">HB172011</strain>
    </source>
</reference>
<feature type="domain" description="AB hydrolase-1" evidence="1">
    <location>
        <begin position="84"/>
        <end position="326"/>
    </location>
</feature>
<dbReference type="SUPFAM" id="SSF53474">
    <property type="entry name" value="alpha/beta-Hydrolases"/>
    <property type="match status" value="1"/>
</dbReference>
<keyword evidence="2" id="KW-0378">Hydrolase</keyword>
<comment type="caution">
    <text evidence="2">The sequence shown here is derived from an EMBL/GenBank/DDBJ whole genome shotgun (WGS) entry which is preliminary data.</text>
</comment>
<dbReference type="Proteomes" id="UP000319255">
    <property type="component" value="Unassembled WGS sequence"/>
</dbReference>
<protein>
    <submittedName>
        <fullName evidence="2">Alpha/beta hydrolase</fullName>
    </submittedName>
</protein>
<dbReference type="Pfam" id="PF12697">
    <property type="entry name" value="Abhydrolase_6"/>
    <property type="match status" value="1"/>
</dbReference>
<dbReference type="InterPro" id="IPR000073">
    <property type="entry name" value="AB_hydrolase_1"/>
</dbReference>
<dbReference type="InterPro" id="IPR050266">
    <property type="entry name" value="AB_hydrolase_sf"/>
</dbReference>
<name>A0A501WAX6_9RHOB</name>
<gene>
    <name evidence="2" type="ORF">FJM51_21395</name>
</gene>
<evidence type="ECO:0000313" key="2">
    <source>
        <dbReference type="EMBL" id="TPE46779.1"/>
    </source>
</evidence>
<dbReference type="PANTHER" id="PTHR43798">
    <property type="entry name" value="MONOACYLGLYCEROL LIPASE"/>
    <property type="match status" value="1"/>
</dbReference>
<evidence type="ECO:0000313" key="3">
    <source>
        <dbReference type="Proteomes" id="UP000319255"/>
    </source>
</evidence>
<sequence>MRPRSDGGRDACVTPAGAGFLRLGEYPGESGKGDGLMDMRSILTAFSLTTAVLTPWETSLADDGAMQVDGAELSYSERGEGRPVVFVHGALSDARIWDGYAGTIAAQGRFMAYTQRYFGTGDWPDKGERFSRETHVGDLIAFVEGLHAGPVDLVTWSYSGEIATYAALRRPDLFRSMVHFEPDVVALLDGLPGAAAANAQAESTLGPGIAALEADRPEEAALRFIEAVFRMPEGAAENEPEPFPAYWRENGRTLPFFVAMEPGPAISCADLGALRVPTLIVVGTDTLVSFAMEAEQLARCSGNALLTRMEDVTHDGPYRRPDRFAELILAFRAIVGPE</sequence>
<dbReference type="OrthoDB" id="9804723at2"/>
<proteinExistence type="predicted"/>
<accession>A0A501WAX6</accession>
<dbReference type="GO" id="GO:0016787">
    <property type="term" value="F:hydrolase activity"/>
    <property type="evidence" value="ECO:0007669"/>
    <property type="project" value="UniProtKB-KW"/>
</dbReference>
<evidence type="ECO:0000259" key="1">
    <source>
        <dbReference type="Pfam" id="PF12697"/>
    </source>
</evidence>
<keyword evidence="3" id="KW-1185">Reference proteome</keyword>